<evidence type="ECO:0000256" key="11">
    <source>
        <dbReference type="PROSITE-ProRule" id="PRU00239"/>
    </source>
</evidence>
<comment type="similarity">
    <text evidence="1">Belongs to the peptidase C2 family.</text>
</comment>
<evidence type="ECO:0000256" key="5">
    <source>
        <dbReference type="ARBA" id="ARBA00022737"/>
    </source>
</evidence>
<evidence type="ECO:0000256" key="1">
    <source>
        <dbReference type="ARBA" id="ARBA00007623"/>
    </source>
</evidence>
<dbReference type="GO" id="GO:0006508">
    <property type="term" value="P:proteolysis"/>
    <property type="evidence" value="ECO:0007669"/>
    <property type="project" value="UniProtKB-KW"/>
</dbReference>
<dbReference type="AlphaFoldDB" id="A0A7S2DAF3"/>
<dbReference type="PROSITE" id="PS50203">
    <property type="entry name" value="CALPAIN_CAT"/>
    <property type="match status" value="1"/>
</dbReference>
<reference evidence="14" key="1">
    <citation type="submission" date="2021-01" db="EMBL/GenBank/DDBJ databases">
        <authorList>
            <person name="Corre E."/>
            <person name="Pelletier E."/>
            <person name="Niang G."/>
            <person name="Scheremetjew M."/>
            <person name="Finn R."/>
            <person name="Kale V."/>
            <person name="Holt S."/>
            <person name="Cochrane G."/>
            <person name="Meng A."/>
            <person name="Brown T."/>
            <person name="Cohen L."/>
        </authorList>
    </citation>
    <scope>NUCLEOTIDE SEQUENCE</scope>
    <source>
        <strain evidence="14">CCMP1381</strain>
    </source>
</reference>
<feature type="domain" description="Calpain catalytic" evidence="13">
    <location>
        <begin position="54"/>
        <end position="387"/>
    </location>
</feature>
<dbReference type="Gene3D" id="3.90.70.10">
    <property type="entry name" value="Cysteine proteinases"/>
    <property type="match status" value="1"/>
</dbReference>
<evidence type="ECO:0000259" key="13">
    <source>
        <dbReference type="PROSITE" id="PS50203"/>
    </source>
</evidence>
<keyword evidence="3 11" id="KW-0645">Protease</keyword>
<dbReference type="InterPro" id="IPR001300">
    <property type="entry name" value="Peptidase_C2_calpain_cat"/>
</dbReference>
<evidence type="ECO:0000256" key="10">
    <source>
        <dbReference type="PIRSR" id="PIRSR622684-1"/>
    </source>
</evidence>
<dbReference type="EMBL" id="HBGS01040035">
    <property type="protein sequence ID" value="CAD9448839.1"/>
    <property type="molecule type" value="Transcribed_RNA"/>
</dbReference>
<dbReference type="PRINTS" id="PR00704">
    <property type="entry name" value="CALPAIN"/>
</dbReference>
<evidence type="ECO:0000256" key="6">
    <source>
        <dbReference type="ARBA" id="ARBA00022771"/>
    </source>
</evidence>
<keyword evidence="12" id="KW-0472">Membrane</keyword>
<keyword evidence="2" id="KW-0597">Phosphoprotein</keyword>
<keyword evidence="7 11" id="KW-0378">Hydrolase</keyword>
<feature type="active site" evidence="10 11">
    <location>
        <position position="115"/>
    </location>
</feature>
<evidence type="ECO:0000256" key="8">
    <source>
        <dbReference type="ARBA" id="ARBA00022807"/>
    </source>
</evidence>
<keyword evidence="12" id="KW-1133">Transmembrane helix</keyword>
<dbReference type="PROSITE" id="PS00139">
    <property type="entry name" value="THIOL_PROTEASE_CYS"/>
    <property type="match status" value="1"/>
</dbReference>
<protein>
    <recommendedName>
        <fullName evidence="13">Calpain catalytic domain-containing protein</fullName>
    </recommendedName>
</protein>
<keyword evidence="4" id="KW-0479">Metal-binding</keyword>
<dbReference type="Pfam" id="PF00648">
    <property type="entry name" value="Peptidase_C2"/>
    <property type="match status" value="1"/>
</dbReference>
<dbReference type="GO" id="GO:0004198">
    <property type="term" value="F:calcium-dependent cysteine-type endopeptidase activity"/>
    <property type="evidence" value="ECO:0007669"/>
    <property type="project" value="InterPro"/>
</dbReference>
<keyword evidence="8 11" id="KW-0788">Thiol protease</keyword>
<evidence type="ECO:0000256" key="3">
    <source>
        <dbReference type="ARBA" id="ARBA00022670"/>
    </source>
</evidence>
<dbReference type="InterPro" id="IPR022684">
    <property type="entry name" value="Calpain_cysteine_protease"/>
</dbReference>
<dbReference type="GO" id="GO:0008270">
    <property type="term" value="F:zinc ion binding"/>
    <property type="evidence" value="ECO:0007669"/>
    <property type="project" value="UniProtKB-KW"/>
</dbReference>
<sequence length="447" mass="50454">MGCRCLVLALNFFLAPVLLIIFAVRIYFLPCIGIYMGNLCCWICCKIWFCSDCVHQDKEFPPNEKSLGPYEADVGEVVWRRGSEFHDEKNESGHPFLFKDGIEPADIAQGALGDCWLLSAFACLAEHPGAIEAVFKNLEYTRTGKYKFRFWDAIAKKIVTIVIDDNIPCRKSTNRPCFSSPHGDELWVLLLEKAFAKFVGSYAGLEGGHIAWALEAMTGDKVYKYAVEADGMWNRLELKHDPTPDNKRKCSMWTTPGKFDKEHMYNLLKRLNDMGCVLGCGSKGKDETLTEGRDDKKAGIVPGHAYTIVHVYESFGFKLLKIRNPWGTFEWDGDWSDKSDMWSKHNGVKQSVSAFGGGNKDVDDGSFWMSWDDFVKYFDVIDVCVRSAGIYDLRLDSCESKGFCGPFLGCCSGCLYYWLLCQGPAKMCCTRDGRKDNISDIENPIKT</sequence>
<accession>A0A7S2DAF3</accession>
<feature type="active site" evidence="10 11">
    <location>
        <position position="324"/>
    </location>
</feature>
<evidence type="ECO:0000256" key="4">
    <source>
        <dbReference type="ARBA" id="ARBA00022723"/>
    </source>
</evidence>
<keyword evidence="12" id="KW-0812">Transmembrane</keyword>
<feature type="active site" evidence="10 11">
    <location>
        <position position="304"/>
    </location>
</feature>
<proteinExistence type="inferred from homology"/>
<gene>
    <name evidence="14" type="ORF">DSPE1174_LOCUS20551</name>
</gene>
<dbReference type="PANTHER" id="PTHR10183:SF379">
    <property type="entry name" value="CALPAIN-5"/>
    <property type="match status" value="1"/>
</dbReference>
<keyword evidence="6" id="KW-0863">Zinc-finger</keyword>
<organism evidence="14">
    <name type="scientific">Octactis speculum</name>
    <dbReference type="NCBI Taxonomy" id="3111310"/>
    <lineage>
        <taxon>Eukaryota</taxon>
        <taxon>Sar</taxon>
        <taxon>Stramenopiles</taxon>
        <taxon>Ochrophyta</taxon>
        <taxon>Dictyochophyceae</taxon>
        <taxon>Dictyochales</taxon>
        <taxon>Dictyochaceae</taxon>
        <taxon>Octactis</taxon>
    </lineage>
</organism>
<feature type="transmembrane region" description="Helical" evidence="12">
    <location>
        <begin position="12"/>
        <end position="36"/>
    </location>
</feature>
<dbReference type="SMART" id="SM00230">
    <property type="entry name" value="CysPc"/>
    <property type="match status" value="1"/>
</dbReference>
<dbReference type="InterPro" id="IPR000169">
    <property type="entry name" value="Pept_cys_AS"/>
</dbReference>
<dbReference type="SUPFAM" id="SSF54001">
    <property type="entry name" value="Cysteine proteinases"/>
    <property type="match status" value="1"/>
</dbReference>
<dbReference type="FunFam" id="3.90.70.10:FF:000010">
    <property type="entry name" value="Calpain 15"/>
    <property type="match status" value="1"/>
</dbReference>
<dbReference type="InterPro" id="IPR038765">
    <property type="entry name" value="Papain-like_cys_pep_sf"/>
</dbReference>
<evidence type="ECO:0000256" key="2">
    <source>
        <dbReference type="ARBA" id="ARBA00022553"/>
    </source>
</evidence>
<keyword evidence="9" id="KW-0862">Zinc</keyword>
<name>A0A7S2DAF3_9STRA</name>
<evidence type="ECO:0000256" key="7">
    <source>
        <dbReference type="ARBA" id="ARBA00022801"/>
    </source>
</evidence>
<keyword evidence="5" id="KW-0677">Repeat</keyword>
<evidence type="ECO:0000256" key="12">
    <source>
        <dbReference type="SAM" id="Phobius"/>
    </source>
</evidence>
<evidence type="ECO:0000256" key="9">
    <source>
        <dbReference type="ARBA" id="ARBA00022833"/>
    </source>
</evidence>
<dbReference type="PANTHER" id="PTHR10183">
    <property type="entry name" value="CALPAIN"/>
    <property type="match status" value="1"/>
</dbReference>
<dbReference type="CDD" id="cd00044">
    <property type="entry name" value="CysPc"/>
    <property type="match status" value="1"/>
</dbReference>
<evidence type="ECO:0000313" key="14">
    <source>
        <dbReference type="EMBL" id="CAD9448839.1"/>
    </source>
</evidence>